<evidence type="ECO:0000256" key="2">
    <source>
        <dbReference type="ARBA" id="ARBA00022525"/>
    </source>
</evidence>
<evidence type="ECO:0000313" key="10">
    <source>
        <dbReference type="Ensembl" id="ENSSFOP00015026729.2"/>
    </source>
</evidence>
<dbReference type="InterPro" id="IPR000010">
    <property type="entry name" value="Cystatin_dom"/>
</dbReference>
<dbReference type="PRINTS" id="PR00334">
    <property type="entry name" value="KININOGEN"/>
</dbReference>
<dbReference type="InterPro" id="IPR002395">
    <property type="entry name" value="Kininogen"/>
</dbReference>
<dbReference type="PANTHER" id="PTHR13814:SF10">
    <property type="entry name" value="FETUIN-B"/>
    <property type="match status" value="1"/>
</dbReference>
<dbReference type="Ensembl" id="ENSSFOT00015027031.2">
    <property type="protein sequence ID" value="ENSSFOP00015026729.2"/>
    <property type="gene ID" value="ENSSFOG00015017140.2"/>
</dbReference>
<reference evidence="10" key="3">
    <citation type="submission" date="2025-09" db="UniProtKB">
        <authorList>
            <consortium name="Ensembl"/>
        </authorList>
    </citation>
    <scope>IDENTIFICATION</scope>
</reference>
<feature type="compositionally biased region" description="Basic and acidic residues" evidence="7">
    <location>
        <begin position="277"/>
        <end position="303"/>
    </location>
</feature>
<accession>A0A8C9V5H1</accession>
<feature type="signal peptide" evidence="8">
    <location>
        <begin position="1"/>
        <end position="20"/>
    </location>
</feature>
<dbReference type="PROSITE" id="PS01255">
    <property type="entry name" value="FETUIN_2"/>
    <property type="match status" value="1"/>
</dbReference>
<evidence type="ECO:0000256" key="4">
    <source>
        <dbReference type="ARBA" id="ARBA00022737"/>
    </source>
</evidence>
<sequence>MRATMKSCILLLLFCMYTWGAPVDIPKPGSCQDPSALGAAKLALTKINQDRIQGYVLSLNRLCNVNQMPHGINGIIYFLTMDVLETNCHVLSQKSWESCEVRDVEHTPVYGQCKATVFINKVQRIVHLHSYSCTVRPAPASKVHKTCPDCPSLMPLDSETVLKTVKASLEEFNKNSRLSNYFALLNVTRASIQRGIAVFDFVEFTIQETICSNSTDVSEVAKCALMDCEFAVIDDAHYETENILFLKASEREESRHLLGAEHDHYHNHTHDHHHHSHGTEDNPAHHHDHSHDHHHEHAHNHDHSHGHHHEHAHDHDHKHEHSHDHHHQDAHEHDHCHDHSQDHSHTHDCEHKHLHLHVHEHHHHHHNNSHERPIKSPLGIVHYLPSVDQPISIPSLLDQPAAPHGDTPATLPVFPDTHAHGPQEKKLVIPPFPSTISKQCPGASMNQVVFIKELFAEDPLFQHKTH</sequence>
<dbReference type="Pfam" id="PF00031">
    <property type="entry name" value="Cystatin"/>
    <property type="match status" value="2"/>
</dbReference>
<evidence type="ECO:0000256" key="5">
    <source>
        <dbReference type="ARBA" id="ARBA00023157"/>
    </source>
</evidence>
<dbReference type="GO" id="GO:0005615">
    <property type="term" value="C:extracellular space"/>
    <property type="evidence" value="ECO:0007669"/>
    <property type="project" value="InterPro"/>
</dbReference>
<keyword evidence="3 8" id="KW-0732">Signal</keyword>
<keyword evidence="6" id="KW-0325">Glycoprotein</keyword>
<dbReference type="Proteomes" id="UP000694397">
    <property type="component" value="Chromosome 2"/>
</dbReference>
<evidence type="ECO:0000256" key="1">
    <source>
        <dbReference type="ARBA" id="ARBA00004613"/>
    </source>
</evidence>
<dbReference type="CDD" id="cd00042">
    <property type="entry name" value="CY"/>
    <property type="match status" value="2"/>
</dbReference>
<dbReference type="InterPro" id="IPR025764">
    <property type="entry name" value="Cystatin_Fetuin_B"/>
</dbReference>
<gene>
    <name evidence="10" type="primary">fetub</name>
</gene>
<dbReference type="SUPFAM" id="SSF54403">
    <property type="entry name" value="Cystatin/monellin"/>
    <property type="match status" value="2"/>
</dbReference>
<feature type="region of interest" description="Disordered" evidence="7">
    <location>
        <begin position="265"/>
        <end position="349"/>
    </location>
</feature>
<reference evidence="10" key="2">
    <citation type="submission" date="2025-08" db="UniProtKB">
        <authorList>
            <consortium name="Ensembl"/>
        </authorList>
    </citation>
    <scope>IDENTIFICATION</scope>
</reference>
<proteinExistence type="predicted"/>
<dbReference type="InterPro" id="IPR046350">
    <property type="entry name" value="Cystatin_sf"/>
</dbReference>
<organism evidence="10 11">
    <name type="scientific">Scleropages formosus</name>
    <name type="common">Asian bonytongue</name>
    <name type="synonym">Osteoglossum formosum</name>
    <dbReference type="NCBI Taxonomy" id="113540"/>
    <lineage>
        <taxon>Eukaryota</taxon>
        <taxon>Metazoa</taxon>
        <taxon>Chordata</taxon>
        <taxon>Craniata</taxon>
        <taxon>Vertebrata</taxon>
        <taxon>Euteleostomi</taxon>
        <taxon>Actinopterygii</taxon>
        <taxon>Neopterygii</taxon>
        <taxon>Teleostei</taxon>
        <taxon>Osteoglossocephala</taxon>
        <taxon>Osteoglossomorpha</taxon>
        <taxon>Osteoglossiformes</taxon>
        <taxon>Osteoglossidae</taxon>
        <taxon>Scleropages</taxon>
    </lineage>
</organism>
<keyword evidence="2" id="KW-0964">Secreted</keyword>
<dbReference type="Gene3D" id="3.10.450.10">
    <property type="match status" value="2"/>
</dbReference>
<dbReference type="PROSITE" id="PS51530">
    <property type="entry name" value="CYSTATIN_FETUIN_B"/>
    <property type="match status" value="1"/>
</dbReference>
<dbReference type="GeneTree" id="ENSGT00950000182930"/>
<dbReference type="AlphaFoldDB" id="A0A8C9V5H1"/>
<feature type="chain" id="PRO_5034758300" evidence="8">
    <location>
        <begin position="21"/>
        <end position="466"/>
    </location>
</feature>
<keyword evidence="4" id="KW-0677">Repeat</keyword>
<feature type="compositionally biased region" description="Basic and acidic residues" evidence="7">
    <location>
        <begin position="311"/>
        <end position="349"/>
    </location>
</feature>
<reference evidence="10 11" key="1">
    <citation type="submission" date="2019-04" db="EMBL/GenBank/DDBJ databases">
        <authorList>
            <consortium name="Wellcome Sanger Institute Data Sharing"/>
        </authorList>
    </citation>
    <scope>NUCLEOTIDE SEQUENCE [LARGE SCALE GENOMIC DNA]</scope>
</reference>
<dbReference type="InterPro" id="IPR001363">
    <property type="entry name" value="Prot_inh_fetuin_CS"/>
</dbReference>
<evidence type="ECO:0000313" key="11">
    <source>
        <dbReference type="Proteomes" id="UP000694397"/>
    </source>
</evidence>
<evidence type="ECO:0000256" key="7">
    <source>
        <dbReference type="SAM" id="MobiDB-lite"/>
    </source>
</evidence>
<evidence type="ECO:0000259" key="9">
    <source>
        <dbReference type="PROSITE" id="PS51530"/>
    </source>
</evidence>
<keyword evidence="5" id="KW-1015">Disulfide bond</keyword>
<evidence type="ECO:0000256" key="6">
    <source>
        <dbReference type="ARBA" id="ARBA00023180"/>
    </source>
</evidence>
<evidence type="ECO:0000256" key="3">
    <source>
        <dbReference type="ARBA" id="ARBA00022729"/>
    </source>
</evidence>
<dbReference type="PANTHER" id="PTHR13814">
    <property type="entry name" value="FETUIN"/>
    <property type="match status" value="1"/>
</dbReference>
<dbReference type="InterPro" id="IPR050735">
    <property type="entry name" value="Kininogen_Fetuin_HRG"/>
</dbReference>
<dbReference type="SMART" id="SM00043">
    <property type="entry name" value="CY"/>
    <property type="match status" value="2"/>
</dbReference>
<evidence type="ECO:0000256" key="8">
    <source>
        <dbReference type="SAM" id="SignalP"/>
    </source>
</evidence>
<keyword evidence="11" id="KW-1185">Reference proteome</keyword>
<feature type="domain" description="Cystatin fetuin-B-type" evidence="9">
    <location>
        <begin position="20"/>
        <end position="134"/>
    </location>
</feature>
<comment type="subcellular location">
    <subcellularLocation>
        <location evidence="1">Secreted</location>
    </subcellularLocation>
</comment>
<protein>
    <submittedName>
        <fullName evidence="10">Fetuin B</fullName>
    </submittedName>
</protein>
<dbReference type="GO" id="GO:0004869">
    <property type="term" value="F:cysteine-type endopeptidase inhibitor activity"/>
    <property type="evidence" value="ECO:0007669"/>
    <property type="project" value="InterPro"/>
</dbReference>
<name>A0A8C9V5H1_SCLFO</name>